<dbReference type="KEGG" id="nml:Namu_2736"/>
<protein>
    <submittedName>
        <fullName evidence="2">Uncharacterized protein</fullName>
    </submittedName>
</protein>
<sequence>MTREPPQTNAPPMFVLTKYTRDGSRNRQTVIQGFEMPLRKLVIILMGLAVSIVPTVFAAVFVDYWAMLIPLICVAAALWLVEHRTRDGLRVPMWQSIKHRYEEPIDQFLCGGRPVNPLATGYFRIIPSSVHVVRAEVDAAEVFSPLPHPHRPAATLSAAEEAAPAAGRVSRVRDRRDRPRQVTNRLRKRLRHRSRSLSLFDLP</sequence>
<evidence type="ECO:0000313" key="3">
    <source>
        <dbReference type="Proteomes" id="UP000002218"/>
    </source>
</evidence>
<keyword evidence="3" id="KW-1185">Reference proteome</keyword>
<dbReference type="Proteomes" id="UP000002218">
    <property type="component" value="Chromosome"/>
</dbReference>
<evidence type="ECO:0000256" key="1">
    <source>
        <dbReference type="SAM" id="Phobius"/>
    </source>
</evidence>
<keyword evidence="1" id="KW-1133">Transmembrane helix</keyword>
<accession>C8X8M7</accession>
<name>C8X8M7_NAKMY</name>
<dbReference type="InParanoid" id="C8X8M7"/>
<keyword evidence="1" id="KW-0812">Transmembrane</keyword>
<feature type="transmembrane region" description="Helical" evidence="1">
    <location>
        <begin position="41"/>
        <end position="58"/>
    </location>
</feature>
<proteinExistence type="predicted"/>
<feature type="transmembrane region" description="Helical" evidence="1">
    <location>
        <begin position="64"/>
        <end position="81"/>
    </location>
</feature>
<reference evidence="3" key="1">
    <citation type="submission" date="2009-09" db="EMBL/GenBank/DDBJ databases">
        <title>The complete genome of Nakamurella multipartita DSM 44233.</title>
        <authorList>
            <consortium name="US DOE Joint Genome Institute (JGI-PGF)"/>
            <person name="Lucas S."/>
            <person name="Copeland A."/>
            <person name="Lapidus A."/>
            <person name="Glavina del Rio T."/>
            <person name="Dalin E."/>
            <person name="Tice H."/>
            <person name="Bruce D."/>
            <person name="Goodwin L."/>
            <person name="Pitluck S."/>
            <person name="Kyrpides N."/>
            <person name="Mavromatis K."/>
            <person name="Ivanova N."/>
            <person name="Ovchinnikova G."/>
            <person name="Sims D."/>
            <person name="Meincke L."/>
            <person name="Brettin T."/>
            <person name="Detter J.C."/>
            <person name="Han C."/>
            <person name="Larimer F."/>
            <person name="Land M."/>
            <person name="Hauser L."/>
            <person name="Markowitz V."/>
            <person name="Cheng J.-F."/>
            <person name="Hugenholtz P."/>
            <person name="Woyke T."/>
            <person name="Wu D."/>
            <person name="Klenk H.-P."/>
            <person name="Eisen J.A."/>
        </authorList>
    </citation>
    <scope>NUCLEOTIDE SEQUENCE [LARGE SCALE GENOMIC DNA]</scope>
    <source>
        <strain evidence="3">ATCC 700099 / DSM 44233 / CIP 104796 / JCM 9543 / NBRC 105858 / Y-104</strain>
    </source>
</reference>
<dbReference type="AlphaFoldDB" id="C8X8M7"/>
<gene>
    <name evidence="2" type="ordered locus">Namu_2736</name>
</gene>
<organism evidence="2 3">
    <name type="scientific">Nakamurella multipartita (strain ATCC 700099 / DSM 44233 / CIP 104796 / JCM 9543 / NBRC 105858 / Y-104)</name>
    <name type="common">Microsphaera multipartita</name>
    <dbReference type="NCBI Taxonomy" id="479431"/>
    <lineage>
        <taxon>Bacteria</taxon>
        <taxon>Bacillati</taxon>
        <taxon>Actinomycetota</taxon>
        <taxon>Actinomycetes</taxon>
        <taxon>Nakamurellales</taxon>
        <taxon>Nakamurellaceae</taxon>
        <taxon>Nakamurella</taxon>
    </lineage>
</organism>
<dbReference type="EMBL" id="CP001737">
    <property type="protein sequence ID" value="ACV79082.1"/>
    <property type="molecule type" value="Genomic_DNA"/>
</dbReference>
<dbReference type="HOGENOM" id="CLU_1347715_0_0_11"/>
<dbReference type="STRING" id="479431.Namu_2736"/>
<evidence type="ECO:0000313" key="2">
    <source>
        <dbReference type="EMBL" id="ACV79082.1"/>
    </source>
</evidence>
<keyword evidence="1" id="KW-0472">Membrane</keyword>
<reference evidence="2 3" key="2">
    <citation type="journal article" date="2010" name="Stand. Genomic Sci.">
        <title>Complete genome sequence of Nakamurella multipartita type strain (Y-104).</title>
        <authorList>
            <person name="Tice H."/>
            <person name="Mayilraj S."/>
            <person name="Sims D."/>
            <person name="Lapidus A."/>
            <person name="Nolan M."/>
            <person name="Lucas S."/>
            <person name="Glavina Del Rio T."/>
            <person name="Copeland A."/>
            <person name="Cheng J.F."/>
            <person name="Meincke L."/>
            <person name="Bruce D."/>
            <person name="Goodwin L."/>
            <person name="Pitluck S."/>
            <person name="Ivanova N."/>
            <person name="Mavromatis K."/>
            <person name="Ovchinnikova G."/>
            <person name="Pati A."/>
            <person name="Chen A."/>
            <person name="Palaniappan K."/>
            <person name="Land M."/>
            <person name="Hauser L."/>
            <person name="Chang Y.J."/>
            <person name="Jeffries C.D."/>
            <person name="Detter J.C."/>
            <person name="Brettin T."/>
            <person name="Rohde M."/>
            <person name="Goker M."/>
            <person name="Bristow J."/>
            <person name="Eisen J.A."/>
            <person name="Markowitz V."/>
            <person name="Hugenholtz P."/>
            <person name="Kyrpides N.C."/>
            <person name="Klenk H.P."/>
            <person name="Chen F."/>
        </authorList>
    </citation>
    <scope>NUCLEOTIDE SEQUENCE [LARGE SCALE GENOMIC DNA]</scope>
    <source>
        <strain evidence="3">ATCC 700099 / DSM 44233 / CIP 104796 / JCM 9543 / NBRC 105858 / Y-104</strain>
    </source>
</reference>